<evidence type="ECO:0000313" key="1">
    <source>
        <dbReference type="EMBL" id="XBX82200.1"/>
    </source>
</evidence>
<dbReference type="AlphaFoldDB" id="A0AAU7W5P9"/>
<dbReference type="InterPro" id="IPR021243">
    <property type="entry name" value="DUF2804"/>
</dbReference>
<proteinExistence type="predicted"/>
<accession>A0AAU7W5P9</accession>
<dbReference type="PANTHER" id="PTHR35868:SF3">
    <property type="entry name" value="DUF2804 DOMAIN-CONTAINING PROTEIN"/>
    <property type="match status" value="1"/>
</dbReference>
<name>A0AAU7W5P9_9MICO</name>
<organism evidence="1">
    <name type="scientific">Agromyces sp. G08B096</name>
    <dbReference type="NCBI Taxonomy" id="3156399"/>
    <lineage>
        <taxon>Bacteria</taxon>
        <taxon>Bacillati</taxon>
        <taxon>Actinomycetota</taxon>
        <taxon>Actinomycetes</taxon>
        <taxon>Micrococcales</taxon>
        <taxon>Microbacteriaceae</taxon>
        <taxon>Agromyces</taxon>
    </lineage>
</organism>
<protein>
    <submittedName>
        <fullName evidence="1">DUF2804 domain-containing protein</fullName>
    </submittedName>
</protein>
<sequence>MPETRGIRSPERELTAPVSLTGADGRLNRDAVGWTRHPLHDTGGIGHGRTAWGRNKRWEYWAITSPELIVAVTVATLDYATLSQVWALDRRTGAEIDRSAVTPLSRGVELPGTLGKGLATARVPGIEVDLDEIEGGTRIRARTDRVDLDVVAERPAGHEALGVVVPWSDRRFQYTVKDVARPARGTVAVDGHRVELPAGESWAVLDHGRGRWPYSMRWHWGAASGIEHGVRIGLQLGGLWTAGTGSTENALSVDGRLSKIGDELDWRFDPGDHLAPWTITGERVDLVFTPFHDRHARTALGVIHSETHQCFGTYCGTVIDDDGKSQSVDALLGWAEVVRNRW</sequence>
<reference evidence="1" key="1">
    <citation type="submission" date="2024-05" db="EMBL/GenBank/DDBJ databases">
        <authorList>
            <person name="Yu L."/>
        </authorList>
    </citation>
    <scope>NUCLEOTIDE SEQUENCE</scope>
    <source>
        <strain evidence="1">G08B096</strain>
    </source>
</reference>
<dbReference type="EMBL" id="CP158374">
    <property type="protein sequence ID" value="XBX82200.1"/>
    <property type="molecule type" value="Genomic_DNA"/>
</dbReference>
<dbReference type="PANTHER" id="PTHR35868">
    <property type="entry name" value="DUF2804 DOMAIN-CONTAINING PROTEIN-RELATED"/>
    <property type="match status" value="1"/>
</dbReference>
<dbReference type="Pfam" id="PF10974">
    <property type="entry name" value="DUF2804"/>
    <property type="match status" value="1"/>
</dbReference>
<dbReference type="RefSeq" id="WP_350348221.1">
    <property type="nucleotide sequence ID" value="NZ_CP158374.1"/>
</dbReference>
<gene>
    <name evidence="1" type="ORF">ABIQ69_16555</name>
</gene>